<dbReference type="AlphaFoldDB" id="E7AB96"/>
<dbReference type="RefSeq" id="WP_013470015.1">
    <property type="nucleotide sequence ID" value="NC_014810.2"/>
</dbReference>
<evidence type="ECO:0000256" key="1">
    <source>
        <dbReference type="SAM" id="SignalP"/>
    </source>
</evidence>
<dbReference type="eggNOG" id="COG3608">
    <property type="taxonomic scope" value="Bacteria"/>
</dbReference>
<evidence type="ECO:0000313" key="6">
    <source>
        <dbReference type="Proteomes" id="UP000007934"/>
    </source>
</evidence>
<evidence type="ECO:0000259" key="3">
    <source>
        <dbReference type="Pfam" id="PF17129"/>
    </source>
</evidence>
<dbReference type="OrthoDB" id="10830at2"/>
<dbReference type="InterPro" id="IPR033397">
    <property type="entry name" value="Metallo_peptidase_C"/>
</dbReference>
<dbReference type="Gene3D" id="3.40.630.10">
    <property type="entry name" value="Zn peptidases"/>
    <property type="match status" value="1"/>
</dbReference>
<dbReference type="Pfam" id="PF17129">
    <property type="entry name" value="Peptidase_M99_C"/>
    <property type="match status" value="1"/>
</dbReference>
<dbReference type="STRING" id="936155.HFELIS_15700"/>
<keyword evidence="1" id="KW-0732">Signal</keyword>
<evidence type="ECO:0008006" key="7">
    <source>
        <dbReference type="Google" id="ProtNLM"/>
    </source>
</evidence>
<dbReference type="GeneID" id="36133769"/>
<evidence type="ECO:0000313" key="5">
    <source>
        <dbReference type="EMBL" id="CBY83654.1"/>
    </source>
</evidence>
<evidence type="ECO:0000259" key="2">
    <source>
        <dbReference type="Pfam" id="PF17033"/>
    </source>
</evidence>
<proteinExistence type="predicted"/>
<dbReference type="Pfam" id="PF17130">
    <property type="entry name" value="Peptidase_M99_m"/>
    <property type="match status" value="1"/>
</dbReference>
<feature type="domain" description="Carboxypeptidase M99 beta-barrel" evidence="4">
    <location>
        <begin position="265"/>
        <end position="337"/>
    </location>
</feature>
<protein>
    <recommendedName>
        <fullName evidence="7">Purine-nucleoside phosphorylase</fullName>
    </recommendedName>
</protein>
<reference evidence="5 6" key="1">
    <citation type="journal article" date="2011" name="Genome Biol. Evol.">
        <title>Comparative whole genome sequence analysis of the carcinogenic bacterial model pathogen Helicobacter felis.</title>
        <authorList>
            <person name="Arnold I.C."/>
            <person name="Zigova Z."/>
            <person name="Holden M."/>
            <person name="Lawley T.D."/>
            <person name="Rad R."/>
            <person name="Dougan G."/>
            <person name="Falkow S."/>
            <person name="Bentley S.D."/>
            <person name="Muller A."/>
        </authorList>
    </citation>
    <scope>NUCLEOTIDE SEQUENCE [LARGE SCALE GENOMIC DNA]</scope>
    <source>
        <strain evidence="6">ATCC 49179 / CCUG 28539 / NCTC 12436 / CS1</strain>
    </source>
</reference>
<dbReference type="InterPro" id="IPR031489">
    <property type="entry name" value="Peptidase_M99"/>
</dbReference>
<dbReference type="HOGENOM" id="CLU_632596_0_0_7"/>
<accession>E7AB96</accession>
<dbReference type="Proteomes" id="UP000007934">
    <property type="component" value="Chromosome"/>
</dbReference>
<dbReference type="KEGG" id="hfe:HFELIS_15700"/>
<evidence type="ECO:0000259" key="4">
    <source>
        <dbReference type="Pfam" id="PF17130"/>
    </source>
</evidence>
<feature type="signal peptide" evidence="1">
    <location>
        <begin position="1"/>
        <end position="18"/>
    </location>
</feature>
<dbReference type="SUPFAM" id="SSF53187">
    <property type="entry name" value="Zn-dependent exopeptidases"/>
    <property type="match status" value="1"/>
</dbReference>
<feature type="domain" description="D,L-carboxypeptidase peptidase" evidence="2">
    <location>
        <begin position="6"/>
        <end position="264"/>
    </location>
</feature>
<keyword evidence="6" id="KW-1185">Reference proteome</keyword>
<dbReference type="EMBL" id="FQ670179">
    <property type="protein sequence ID" value="CBY83654.1"/>
    <property type="molecule type" value="Genomic_DNA"/>
</dbReference>
<name>E7AB96_HELFC</name>
<sequence length="436" mass="49392">MKAVFLCLSLLLPCLAQVDQAVHVVHKDGEKKGPTLLLMGGIQGDEPGGFNTTNIFLTHYKVLSGSVWVVPVLNRYSMLRNHRGVYGDLNRKFAHLSPKDPEYPLIQSIKAAITAPQVSAILHLHDGSGFYRPTYEGPLLNPRRWGNSFIIDQSELPDVPFGHLKNISEKTTAYTNSFLLKPLHRYHIHNTHTARGDKEMEKALTYFAIKHQKPAFANEASKELSLAQRVYYHLLNVEGLLQQLGIAYSKDFTLTPLAIYRLINDSKLTLTLNHNTILPLYGLRPYLNYFPFPKNTPLDDIPIESKSYILGLLPQKGQVWLKYGNKLMTRFVPEYMDFDSSLDSLNLEIDGQVQKVALGSVVSIEHAFEVHPLEGYRVNVIGFSLKNAPKKSDEAGYKIAYKDLIRRFSIDTKGKIYRVEVYRGNAFCGMVLVRFL</sequence>
<organism evidence="5 6">
    <name type="scientific">Helicobacter felis (strain ATCC 49179 / CCUG 28539 / NCTC 12436 / CS1)</name>
    <dbReference type="NCBI Taxonomy" id="936155"/>
    <lineage>
        <taxon>Bacteria</taxon>
        <taxon>Pseudomonadati</taxon>
        <taxon>Campylobacterota</taxon>
        <taxon>Epsilonproteobacteria</taxon>
        <taxon>Campylobacterales</taxon>
        <taxon>Helicobacteraceae</taxon>
        <taxon>Helicobacter</taxon>
    </lineage>
</organism>
<feature type="chain" id="PRO_5003217195" description="Purine-nucleoside phosphorylase" evidence="1">
    <location>
        <begin position="19"/>
        <end position="436"/>
    </location>
</feature>
<dbReference type="InterPro" id="IPR033398">
    <property type="entry name" value="Beta-barrel_M99"/>
</dbReference>
<dbReference type="CDD" id="cd06243">
    <property type="entry name" value="M14_CP_Csd4-like"/>
    <property type="match status" value="1"/>
</dbReference>
<feature type="domain" description="Metallo-carboxypeptidase C-terminal" evidence="3">
    <location>
        <begin position="338"/>
        <end position="435"/>
    </location>
</feature>
<dbReference type="Pfam" id="PF17033">
    <property type="entry name" value="Peptidase_M99"/>
    <property type="match status" value="1"/>
</dbReference>
<gene>
    <name evidence="5" type="ordered locus">Hfelis_15700</name>
</gene>